<gene>
    <name evidence="2" type="ORF">OLC1_LOCUS16808</name>
</gene>
<dbReference type="EMBL" id="OX459123">
    <property type="protein sequence ID" value="CAI9108792.1"/>
    <property type="molecule type" value="Genomic_DNA"/>
</dbReference>
<evidence type="ECO:0000256" key="1">
    <source>
        <dbReference type="SAM" id="MobiDB-lite"/>
    </source>
</evidence>
<dbReference type="SUPFAM" id="SSF56219">
    <property type="entry name" value="DNase I-like"/>
    <property type="match status" value="1"/>
</dbReference>
<keyword evidence="3" id="KW-1185">Reference proteome</keyword>
<reference evidence="2" key="1">
    <citation type="submission" date="2023-03" db="EMBL/GenBank/DDBJ databases">
        <authorList>
            <person name="Julca I."/>
        </authorList>
    </citation>
    <scope>NUCLEOTIDE SEQUENCE</scope>
</reference>
<evidence type="ECO:0000313" key="3">
    <source>
        <dbReference type="Proteomes" id="UP001161247"/>
    </source>
</evidence>
<proteinExistence type="predicted"/>
<name>A0AAV1DLS1_OLDCO</name>
<dbReference type="PANTHER" id="PTHR33710">
    <property type="entry name" value="BNAC02G09200D PROTEIN"/>
    <property type="match status" value="1"/>
</dbReference>
<organism evidence="2 3">
    <name type="scientific">Oldenlandia corymbosa var. corymbosa</name>
    <dbReference type="NCBI Taxonomy" id="529605"/>
    <lineage>
        <taxon>Eukaryota</taxon>
        <taxon>Viridiplantae</taxon>
        <taxon>Streptophyta</taxon>
        <taxon>Embryophyta</taxon>
        <taxon>Tracheophyta</taxon>
        <taxon>Spermatophyta</taxon>
        <taxon>Magnoliopsida</taxon>
        <taxon>eudicotyledons</taxon>
        <taxon>Gunneridae</taxon>
        <taxon>Pentapetalae</taxon>
        <taxon>asterids</taxon>
        <taxon>lamiids</taxon>
        <taxon>Gentianales</taxon>
        <taxon>Rubiaceae</taxon>
        <taxon>Rubioideae</taxon>
        <taxon>Spermacoceae</taxon>
        <taxon>Hedyotis-Oldenlandia complex</taxon>
        <taxon>Oldenlandia</taxon>
    </lineage>
</organism>
<dbReference type="AlphaFoldDB" id="A0AAV1DLS1"/>
<dbReference type="InterPro" id="IPR036691">
    <property type="entry name" value="Endo/exonu/phosph_ase_sf"/>
</dbReference>
<dbReference type="Proteomes" id="UP001161247">
    <property type="component" value="Chromosome 6"/>
</dbReference>
<dbReference type="PANTHER" id="PTHR33710:SF71">
    <property type="entry name" value="ENDONUCLEASE_EXONUCLEASE_PHOSPHATASE DOMAIN-CONTAINING PROTEIN"/>
    <property type="match status" value="1"/>
</dbReference>
<evidence type="ECO:0000313" key="2">
    <source>
        <dbReference type="EMBL" id="CAI9108792.1"/>
    </source>
</evidence>
<protein>
    <submittedName>
        <fullName evidence="2">OLC1v1008475C1</fullName>
    </submittedName>
</protein>
<sequence length="238" mass="27923">MDTSWDNKIRSINRILRTKQLTVYIPQVDLSSRFAVLDDLKEDPAFENNNNSNGKKEEQPDGMVESEVEIDSDKEENFDGKNSILETVNFNVIRHIDEYEGNAQPDRGATDDFNQWINSCNLTELSPLGNIFTWSGNQQNGKVLKKLDRVLFSQEWMDFFQASSIHNLNKTTSDHAPLLHQFRVEMETRPSIFRLQKMWMRRDSFLDVVKNNWELPHHMIGMIGFSMKLRRLKERLKD</sequence>
<accession>A0AAV1DLS1</accession>
<dbReference type="Gene3D" id="3.60.10.10">
    <property type="entry name" value="Endonuclease/exonuclease/phosphatase"/>
    <property type="match status" value="1"/>
</dbReference>
<feature type="region of interest" description="Disordered" evidence="1">
    <location>
        <begin position="43"/>
        <end position="65"/>
    </location>
</feature>